<dbReference type="OrthoDB" id="5289726at2"/>
<keyword evidence="2" id="KW-1185">Reference proteome</keyword>
<dbReference type="RefSeq" id="WP_052767337.1">
    <property type="nucleotide sequence ID" value="NZ_CP017480.1"/>
</dbReference>
<evidence type="ECO:0000313" key="1">
    <source>
        <dbReference type="EMBL" id="APG05017.1"/>
    </source>
</evidence>
<dbReference type="EMBL" id="CP017480">
    <property type="protein sequence ID" value="APG05017.1"/>
    <property type="molecule type" value="Genomic_DNA"/>
</dbReference>
<dbReference type="PATRIC" id="fig|1440763.5.peg.3751"/>
<dbReference type="KEGG" id="lrz:BJI69_14685"/>
<dbReference type="InterPro" id="IPR051128">
    <property type="entry name" value="EgtD_Methyltrsf_superfamily"/>
</dbReference>
<organism evidence="1 2">
    <name type="scientific">Luteibacter rhizovicinus DSM 16549</name>
    <dbReference type="NCBI Taxonomy" id="1440763"/>
    <lineage>
        <taxon>Bacteria</taxon>
        <taxon>Pseudomonadati</taxon>
        <taxon>Pseudomonadota</taxon>
        <taxon>Gammaproteobacteria</taxon>
        <taxon>Lysobacterales</taxon>
        <taxon>Rhodanobacteraceae</taxon>
        <taxon>Luteibacter</taxon>
    </lineage>
</organism>
<dbReference type="Gene3D" id="3.40.50.150">
    <property type="entry name" value="Vaccinia Virus protein VP39"/>
    <property type="match status" value="1"/>
</dbReference>
<dbReference type="NCBIfam" id="TIGR03438">
    <property type="entry name" value="egtD_ergothio"/>
    <property type="match status" value="1"/>
</dbReference>
<dbReference type="GO" id="GO:0008168">
    <property type="term" value="F:methyltransferase activity"/>
    <property type="evidence" value="ECO:0007669"/>
    <property type="project" value="InterPro"/>
</dbReference>
<dbReference type="Proteomes" id="UP000182987">
    <property type="component" value="Chromosome"/>
</dbReference>
<dbReference type="InterPro" id="IPR035094">
    <property type="entry name" value="EgtD"/>
</dbReference>
<dbReference type="InterPro" id="IPR017804">
    <property type="entry name" value="MeTrfase_EgtD-like"/>
</dbReference>
<dbReference type="STRING" id="1440763.BJI69_14685"/>
<dbReference type="PANTHER" id="PTHR43397">
    <property type="entry name" value="ERGOTHIONEINE BIOSYNTHESIS PROTEIN 1"/>
    <property type="match status" value="1"/>
</dbReference>
<dbReference type="SUPFAM" id="SSF53335">
    <property type="entry name" value="S-adenosyl-L-methionine-dependent methyltransferases"/>
    <property type="match status" value="1"/>
</dbReference>
<evidence type="ECO:0000313" key="2">
    <source>
        <dbReference type="Proteomes" id="UP000182987"/>
    </source>
</evidence>
<dbReference type="Pfam" id="PF10017">
    <property type="entry name" value="Methyltransf_33"/>
    <property type="match status" value="1"/>
</dbReference>
<reference evidence="2" key="1">
    <citation type="submission" date="2016-09" db="EMBL/GenBank/DDBJ databases">
        <authorList>
            <person name="Lysoe E."/>
        </authorList>
    </citation>
    <scope>NUCLEOTIDE SEQUENCE [LARGE SCALE GENOMIC DNA]</scope>
    <source>
        <strain evidence="2">LJ96T</strain>
    </source>
</reference>
<dbReference type="PANTHER" id="PTHR43397:SF1">
    <property type="entry name" value="ERGOTHIONEINE BIOSYNTHESIS PROTEIN 1"/>
    <property type="match status" value="1"/>
</dbReference>
<sequence length="328" mass="36690">MSAQPKDIRVDDRHPDVEDTLHTVRRGLAMKAKKLPSRLFYDERGSALFEAICEQPEYYLTRTEIAIMRDHAGDIADTLGPDVRLVEYGSGSGIKTRMLLEHLVTPVAYVPVEISRSALMESVAELATRFPDVPMQPVCADFTQPLRLPVASRSPRRTAIYFPGSTIGNFESKEAIRILRLMRTEMSDGGGIIIGVDLKKDPAQIEAAYNDAAGVTNDFTLNMLVRLNREIGTDFDVSAFRHRARYNALAGRIETALVSTKRQDVHVGHDTFAFREDEAMHVEYSCKYSLDDFAQMAAKAGLSVAKVWMDREQRFSVQYLVRSTPAAA</sequence>
<dbReference type="InterPro" id="IPR019257">
    <property type="entry name" value="MeTrfase_dom"/>
</dbReference>
<dbReference type="AlphaFoldDB" id="A0A0G9H3Q5"/>
<gene>
    <name evidence="1" type="ORF">BJI69_14685</name>
</gene>
<name>A0A0G9H3Q5_9GAMM</name>
<dbReference type="InterPro" id="IPR029063">
    <property type="entry name" value="SAM-dependent_MTases_sf"/>
</dbReference>
<dbReference type="PIRSF" id="PIRSF018005">
    <property type="entry name" value="UCP018005"/>
    <property type="match status" value="1"/>
</dbReference>
<proteinExistence type="predicted"/>
<protein>
    <submittedName>
        <fullName evidence="1">Dimethylhistidine N-methyltransferase</fullName>
    </submittedName>
</protein>
<accession>A0A0G9H3Q5</accession>